<comment type="caution">
    <text evidence="1">The sequence shown here is derived from an EMBL/GenBank/DDBJ whole genome shotgun (WGS) entry which is preliminary data.</text>
</comment>
<accession>D1PQ91</accession>
<protein>
    <submittedName>
        <fullName evidence="1">Uncharacterized protein</fullName>
    </submittedName>
</protein>
<proteinExistence type="predicted"/>
<evidence type="ECO:0000313" key="1">
    <source>
        <dbReference type="EMBL" id="EFB75144.1"/>
    </source>
</evidence>
<organism evidence="1 2">
    <name type="scientific">Subdoligranulum variabile DSM 15176</name>
    <dbReference type="NCBI Taxonomy" id="411471"/>
    <lineage>
        <taxon>Bacteria</taxon>
        <taxon>Bacillati</taxon>
        <taxon>Bacillota</taxon>
        <taxon>Clostridia</taxon>
        <taxon>Eubacteriales</taxon>
        <taxon>Oscillospiraceae</taxon>
        <taxon>Subdoligranulum</taxon>
    </lineage>
</organism>
<dbReference type="Proteomes" id="UP000003438">
    <property type="component" value="Unassembled WGS sequence"/>
</dbReference>
<evidence type="ECO:0000313" key="2">
    <source>
        <dbReference type="Proteomes" id="UP000003438"/>
    </source>
</evidence>
<name>D1PQ91_9FIRM</name>
<dbReference type="EMBL" id="ACBY02000033">
    <property type="protein sequence ID" value="EFB75144.1"/>
    <property type="molecule type" value="Genomic_DNA"/>
</dbReference>
<sequence>MPACFLSVRIQAARTSHACAQLADQLSSGAQGSCSSRKYSYPAVRHQ</sequence>
<gene>
    <name evidence="1" type="ORF">SUBVAR_06559</name>
</gene>
<dbReference type="HOGENOM" id="CLU_3173991_0_0_9"/>
<dbReference type="STRING" id="411471.SUBVAR_06559"/>
<reference evidence="1" key="1">
    <citation type="submission" date="2009-12" db="EMBL/GenBank/DDBJ databases">
        <authorList>
            <person name="Weinstock G."/>
            <person name="Sodergren E."/>
            <person name="Clifton S."/>
            <person name="Fulton L."/>
            <person name="Fulton B."/>
            <person name="Courtney L."/>
            <person name="Fronick C."/>
            <person name="Harrison M."/>
            <person name="Strong C."/>
            <person name="Farmer C."/>
            <person name="Delahaunty K."/>
            <person name="Markovic C."/>
            <person name="Hall O."/>
            <person name="Minx P."/>
            <person name="Tomlinson C."/>
            <person name="Mitreva M."/>
            <person name="Nelson J."/>
            <person name="Hou S."/>
            <person name="Wollam A."/>
            <person name="Pepin K.H."/>
            <person name="Johnson M."/>
            <person name="Bhonagiri V."/>
            <person name="Nash W.E."/>
            <person name="Warren W."/>
            <person name="Chinwalla A."/>
            <person name="Mardis E.R."/>
            <person name="Wilson R.K."/>
        </authorList>
    </citation>
    <scope>NUCLEOTIDE SEQUENCE [LARGE SCALE GENOMIC DNA]</scope>
    <source>
        <strain evidence="1">DSM 15176</strain>
    </source>
</reference>
<keyword evidence="2" id="KW-1185">Reference proteome</keyword>
<dbReference type="AlphaFoldDB" id="D1PQ91"/>